<comment type="caution">
    <text evidence="5">The sequence shown here is derived from an EMBL/GenBank/DDBJ whole genome shotgun (WGS) entry which is preliminary data.</text>
</comment>
<sequence>MDHDISATRPDGPSRRGALRVLGGAVAAGSAALPFTGAAAPASAAGEPAEQVPKGLRPGGELDRFVAGMAAKDQFSGSLLLTHRRRTVLSRSHGMADRRAGVRNGPGTRFALASVSKLFTATAIHRLAQRGALNYHDTVGAHLDGFPAEIADAVTVHHLLTHSSGLGDVFQIPGFPEESRKWNSTEEVLEGAVEFVRRTRPAFPPGAGDRYSNAAFCLLGAIVAAASGRPFYDYMAEHVFRAAGMRDSAFFTKPEWRADSRMAHPYAKKPGGSERTDNLEDQLFVGLPAGDSFATCADMERFAHALLDGVLLDAAHTELMLGPKLPRPPQPNPPRGAAPSSSSVFAGYGPVTALTQGQWVHGHGGGSMLGASTSLEFFPGSGWVVVVLSNYDAGTVEPIARLARRLVLAG</sequence>
<dbReference type="Pfam" id="PF00144">
    <property type="entry name" value="Beta-lactamase"/>
    <property type="match status" value="1"/>
</dbReference>
<evidence type="ECO:0000313" key="6">
    <source>
        <dbReference type="Proteomes" id="UP000432015"/>
    </source>
</evidence>
<dbReference type="InterPro" id="IPR012338">
    <property type="entry name" value="Beta-lactam/transpept-like"/>
</dbReference>
<dbReference type="Proteomes" id="UP000432015">
    <property type="component" value="Unassembled WGS sequence"/>
</dbReference>
<dbReference type="EMBL" id="WOFH01000009">
    <property type="protein sequence ID" value="MUN39756.1"/>
    <property type="molecule type" value="Genomic_DNA"/>
</dbReference>
<keyword evidence="5" id="KW-0378">Hydrolase</keyword>
<dbReference type="InterPro" id="IPR001466">
    <property type="entry name" value="Beta-lactam-related"/>
</dbReference>
<dbReference type="GO" id="GO:0016787">
    <property type="term" value="F:hydrolase activity"/>
    <property type="evidence" value="ECO:0007669"/>
    <property type="project" value="UniProtKB-KW"/>
</dbReference>
<evidence type="ECO:0000313" key="5">
    <source>
        <dbReference type="EMBL" id="MUN39756.1"/>
    </source>
</evidence>
<evidence type="ECO:0000256" key="3">
    <source>
        <dbReference type="SAM" id="MobiDB-lite"/>
    </source>
</evidence>
<organism evidence="5 6">
    <name type="scientific">Actinomadura litoris</name>
    <dbReference type="NCBI Taxonomy" id="2678616"/>
    <lineage>
        <taxon>Bacteria</taxon>
        <taxon>Bacillati</taxon>
        <taxon>Actinomycetota</taxon>
        <taxon>Actinomycetes</taxon>
        <taxon>Streptosporangiales</taxon>
        <taxon>Thermomonosporaceae</taxon>
        <taxon>Actinomadura</taxon>
    </lineage>
</organism>
<reference evidence="5 6" key="1">
    <citation type="submission" date="2019-11" db="EMBL/GenBank/DDBJ databases">
        <authorList>
            <person name="Cao P."/>
        </authorList>
    </citation>
    <scope>NUCLEOTIDE SEQUENCE [LARGE SCALE GENOMIC DNA]</scope>
    <source>
        <strain evidence="5 6">NEAU-AAG5</strain>
    </source>
</reference>
<dbReference type="SUPFAM" id="SSF56601">
    <property type="entry name" value="beta-lactamase/transpeptidase-like"/>
    <property type="match status" value="1"/>
</dbReference>
<keyword evidence="2" id="KW-0472">Membrane</keyword>
<feature type="compositionally biased region" description="Pro residues" evidence="3">
    <location>
        <begin position="325"/>
        <end position="336"/>
    </location>
</feature>
<accession>A0A7K1L661</accession>
<dbReference type="RefSeq" id="WP_156218922.1">
    <property type="nucleotide sequence ID" value="NZ_WOFH01000009.1"/>
</dbReference>
<dbReference type="GO" id="GO:0016020">
    <property type="term" value="C:membrane"/>
    <property type="evidence" value="ECO:0007669"/>
    <property type="project" value="UniProtKB-SubCell"/>
</dbReference>
<feature type="region of interest" description="Disordered" evidence="3">
    <location>
        <begin position="322"/>
        <end position="342"/>
    </location>
</feature>
<dbReference type="PROSITE" id="PS51318">
    <property type="entry name" value="TAT"/>
    <property type="match status" value="1"/>
</dbReference>
<comment type="subcellular location">
    <subcellularLocation>
        <location evidence="1">Membrane</location>
    </subcellularLocation>
</comment>
<dbReference type="InterPro" id="IPR050491">
    <property type="entry name" value="AmpC-like"/>
</dbReference>
<dbReference type="PANTHER" id="PTHR46825">
    <property type="entry name" value="D-ALANYL-D-ALANINE-CARBOXYPEPTIDASE/ENDOPEPTIDASE AMPH"/>
    <property type="match status" value="1"/>
</dbReference>
<name>A0A7K1L661_9ACTN</name>
<evidence type="ECO:0000259" key="4">
    <source>
        <dbReference type="Pfam" id="PF00144"/>
    </source>
</evidence>
<protein>
    <submittedName>
        <fullName evidence="5">Serine hydrolase</fullName>
    </submittedName>
</protein>
<evidence type="ECO:0000256" key="1">
    <source>
        <dbReference type="ARBA" id="ARBA00004370"/>
    </source>
</evidence>
<evidence type="ECO:0000256" key="2">
    <source>
        <dbReference type="ARBA" id="ARBA00023136"/>
    </source>
</evidence>
<keyword evidence="6" id="KW-1185">Reference proteome</keyword>
<dbReference type="InterPro" id="IPR006311">
    <property type="entry name" value="TAT_signal"/>
</dbReference>
<dbReference type="Gene3D" id="3.40.710.10">
    <property type="entry name" value="DD-peptidase/beta-lactamase superfamily"/>
    <property type="match status" value="1"/>
</dbReference>
<gene>
    <name evidence="5" type="ORF">GNZ18_24625</name>
</gene>
<dbReference type="AlphaFoldDB" id="A0A7K1L661"/>
<dbReference type="PANTHER" id="PTHR46825:SF11">
    <property type="entry name" value="PENICILLIN-BINDING PROTEIN 4"/>
    <property type="match status" value="1"/>
</dbReference>
<feature type="domain" description="Beta-lactamase-related" evidence="4">
    <location>
        <begin position="65"/>
        <end position="404"/>
    </location>
</feature>
<proteinExistence type="predicted"/>